<sequence length="312" mass="34355">MQAPNLNQTEEIVKLGQGINYADLGQACVDNWRNGSRTYDKANVASSPIPLPAIPHDNSPGRDLYYVSARSLSRSHTPTVGSFLAQRMSPTSYPIRNSIAEPLLDADGSTRSAPDLKPKTMLCVVFVVAFLGILGLHESSDNRPAAVYGNKNQGFVLQLGRKLLQLCSFNKEMVKIPNTEPANQSVKKNKEPIFSSLLEKEMVSEFPSFNMLFTIMVEMNTGTQVNGGMLHETDIVIGSILGWAMAAIYMGGRLPQIFLNIKRGNVEVSMLNLITVIFSGYFDNCTSTLCYVFGVRMGGVRQHVDSHKNFLL</sequence>
<evidence type="ECO:0000256" key="1">
    <source>
        <dbReference type="ARBA" id="ARBA00004141"/>
    </source>
</evidence>
<feature type="transmembrane region" description="Helical" evidence="5">
    <location>
        <begin position="120"/>
        <end position="137"/>
    </location>
</feature>
<accession>A0A067JMI9</accession>
<evidence type="ECO:0000313" key="7">
    <source>
        <dbReference type="Proteomes" id="UP000027138"/>
    </source>
</evidence>
<evidence type="ECO:0000256" key="5">
    <source>
        <dbReference type="SAM" id="Phobius"/>
    </source>
</evidence>
<evidence type="ECO:0000256" key="4">
    <source>
        <dbReference type="ARBA" id="ARBA00023136"/>
    </source>
</evidence>
<evidence type="ECO:0000256" key="2">
    <source>
        <dbReference type="ARBA" id="ARBA00022692"/>
    </source>
</evidence>
<evidence type="ECO:0000256" key="3">
    <source>
        <dbReference type="ARBA" id="ARBA00022989"/>
    </source>
</evidence>
<reference evidence="6 7" key="1">
    <citation type="journal article" date="2014" name="PLoS ONE">
        <title>Global Analysis of Gene Expression Profiles in Physic Nut (Jatropha curcas L.) Seedlings Exposed to Salt Stress.</title>
        <authorList>
            <person name="Zhang L."/>
            <person name="Zhang C."/>
            <person name="Wu P."/>
            <person name="Chen Y."/>
            <person name="Li M."/>
            <person name="Jiang H."/>
            <person name="Wu G."/>
        </authorList>
    </citation>
    <scope>NUCLEOTIDE SEQUENCE [LARGE SCALE GENOMIC DNA]</scope>
    <source>
        <strain evidence="7">cv. GZQX0401</strain>
        <tissue evidence="6">Young leaves</tissue>
    </source>
</reference>
<dbReference type="PANTHER" id="PTHR16201:SF44">
    <property type="entry name" value="SEVEN TRANSMEMBRANE PROTEIN 1"/>
    <property type="match status" value="1"/>
</dbReference>
<feature type="transmembrane region" description="Helical" evidence="5">
    <location>
        <begin position="235"/>
        <end position="252"/>
    </location>
</feature>
<dbReference type="OrthoDB" id="8048523at2759"/>
<keyword evidence="4 5" id="KW-0472">Membrane</keyword>
<gene>
    <name evidence="6" type="ORF">JCGZ_26732</name>
</gene>
<dbReference type="PANTHER" id="PTHR16201">
    <property type="entry name" value="SEVEN TRANSMEMBRANE PROTEIN 1-RELATED"/>
    <property type="match status" value="1"/>
</dbReference>
<dbReference type="InterPro" id="IPR051415">
    <property type="entry name" value="LAAT-1"/>
</dbReference>
<proteinExistence type="predicted"/>
<comment type="subcellular location">
    <subcellularLocation>
        <location evidence="1">Membrane</location>
        <topology evidence="1">Multi-pass membrane protein</topology>
    </subcellularLocation>
</comment>
<dbReference type="EMBL" id="KK915144">
    <property type="protein sequence ID" value="KDP24048.1"/>
    <property type="molecule type" value="Genomic_DNA"/>
</dbReference>
<dbReference type="AlphaFoldDB" id="A0A067JMI9"/>
<dbReference type="GO" id="GO:0016020">
    <property type="term" value="C:membrane"/>
    <property type="evidence" value="ECO:0007669"/>
    <property type="project" value="UniProtKB-SubCell"/>
</dbReference>
<dbReference type="Pfam" id="PF04193">
    <property type="entry name" value="PQ-loop"/>
    <property type="match status" value="1"/>
</dbReference>
<keyword evidence="3 5" id="KW-1133">Transmembrane helix</keyword>
<evidence type="ECO:0000313" key="6">
    <source>
        <dbReference type="EMBL" id="KDP24048.1"/>
    </source>
</evidence>
<dbReference type="InterPro" id="IPR006603">
    <property type="entry name" value="PQ-loop_rpt"/>
</dbReference>
<protein>
    <submittedName>
        <fullName evidence="6">Uncharacterized protein</fullName>
    </submittedName>
</protein>
<keyword evidence="2 5" id="KW-0812">Transmembrane</keyword>
<name>A0A067JMI9_JATCU</name>
<dbReference type="Proteomes" id="UP000027138">
    <property type="component" value="Unassembled WGS sequence"/>
</dbReference>
<organism evidence="6 7">
    <name type="scientific">Jatropha curcas</name>
    <name type="common">Barbados nut</name>
    <dbReference type="NCBI Taxonomy" id="180498"/>
    <lineage>
        <taxon>Eukaryota</taxon>
        <taxon>Viridiplantae</taxon>
        <taxon>Streptophyta</taxon>
        <taxon>Embryophyta</taxon>
        <taxon>Tracheophyta</taxon>
        <taxon>Spermatophyta</taxon>
        <taxon>Magnoliopsida</taxon>
        <taxon>eudicotyledons</taxon>
        <taxon>Gunneridae</taxon>
        <taxon>Pentapetalae</taxon>
        <taxon>rosids</taxon>
        <taxon>fabids</taxon>
        <taxon>Malpighiales</taxon>
        <taxon>Euphorbiaceae</taxon>
        <taxon>Crotonoideae</taxon>
        <taxon>Jatropheae</taxon>
        <taxon>Jatropha</taxon>
    </lineage>
</organism>
<keyword evidence="7" id="KW-1185">Reference proteome</keyword>